<dbReference type="EMBL" id="QSHU01000041">
    <property type="protein sequence ID" value="RHC34208.1"/>
    <property type="molecule type" value="Genomic_DNA"/>
</dbReference>
<evidence type="ECO:0000313" key="6">
    <source>
        <dbReference type="Proteomes" id="UP000286104"/>
    </source>
</evidence>
<comment type="caution">
    <text evidence="2">The sequence shown here is derived from an EMBL/GenBank/DDBJ whole genome shotgun (WGS) entry which is preliminary data.</text>
</comment>
<sequence length="206" mass="23302">MKKISKLISLILCLSLLCPTVAYAAETKQTTDSPNMKDILIDSTDDHFIVVSIPESEAESYQKRLESDPEFRENEIQQALGGTSADSRALPPGHIEYQSYMYKRDIKAAVDAASGSGTFDKWLTGLGWTVTGASIAKLIKLSKRDNIFMLSADILRTLAQWAQQEREAWWKEAYKDIINGTISAVRYTIVQNTTEYPKIWRVFERI</sequence>
<feature type="signal peptide" evidence="1">
    <location>
        <begin position="1"/>
        <end position="24"/>
    </location>
</feature>
<name>A0A412Q2E5_9FIRM</name>
<evidence type="ECO:0000313" key="4">
    <source>
        <dbReference type="EMBL" id="RHL05648.1"/>
    </source>
</evidence>
<proteinExistence type="predicted"/>
<dbReference type="Proteomes" id="UP000286181">
    <property type="component" value="Unassembled WGS sequence"/>
</dbReference>
<dbReference type="Proteomes" id="UP000286104">
    <property type="component" value="Unassembled WGS sequence"/>
</dbReference>
<dbReference type="Proteomes" id="UP000284296">
    <property type="component" value="Unassembled WGS sequence"/>
</dbReference>
<feature type="chain" id="PRO_5036349060" description="DUF1266 domain-containing protein" evidence="1">
    <location>
        <begin position="25"/>
        <end position="206"/>
    </location>
</feature>
<organism evidence="2 5">
    <name type="scientific">Agathobacter rectalis</name>
    <dbReference type="NCBI Taxonomy" id="39491"/>
    <lineage>
        <taxon>Bacteria</taxon>
        <taxon>Bacillati</taxon>
        <taxon>Bacillota</taxon>
        <taxon>Clostridia</taxon>
        <taxon>Lachnospirales</taxon>
        <taxon>Lachnospiraceae</taxon>
        <taxon>Agathobacter</taxon>
    </lineage>
</organism>
<evidence type="ECO:0000313" key="2">
    <source>
        <dbReference type="EMBL" id="RGT80400.1"/>
    </source>
</evidence>
<dbReference type="AlphaFoldDB" id="A0A412Q2E5"/>
<dbReference type="RefSeq" id="WP_117918530.1">
    <property type="nucleotide sequence ID" value="NZ_QROF01000004.1"/>
</dbReference>
<protein>
    <recommendedName>
        <fullName evidence="8">DUF1266 domain-containing protein</fullName>
    </recommendedName>
</protein>
<accession>A0A412Q2E5</accession>
<evidence type="ECO:0000313" key="7">
    <source>
        <dbReference type="Proteomes" id="UP000286181"/>
    </source>
</evidence>
<reference evidence="5 6" key="1">
    <citation type="submission" date="2018-08" db="EMBL/GenBank/DDBJ databases">
        <title>A genome reference for cultivated species of the human gut microbiota.</title>
        <authorList>
            <person name="Zou Y."/>
            <person name="Xue W."/>
            <person name="Luo G."/>
        </authorList>
    </citation>
    <scope>NUCLEOTIDE SEQUENCE [LARGE SCALE GENOMIC DNA]</scope>
    <source>
        <strain evidence="2 5">AF18-16LB</strain>
        <strain evidence="4 7">AF39-14AC</strain>
        <strain evidence="3 6">AM36-3AA</strain>
    </source>
</reference>
<evidence type="ECO:0000256" key="1">
    <source>
        <dbReference type="SAM" id="SignalP"/>
    </source>
</evidence>
<keyword evidence="1" id="KW-0732">Signal</keyword>
<dbReference type="EMBL" id="QRXG01000017">
    <property type="protein sequence ID" value="RGT80400.1"/>
    <property type="molecule type" value="Genomic_DNA"/>
</dbReference>
<gene>
    <name evidence="4" type="ORF">DW038_05950</name>
    <name evidence="3" type="ORF">DW848_16295</name>
    <name evidence="2" type="ORF">DWX06_10360</name>
</gene>
<evidence type="ECO:0000313" key="3">
    <source>
        <dbReference type="EMBL" id="RHC34208.1"/>
    </source>
</evidence>
<dbReference type="EMBL" id="QROF01000004">
    <property type="protein sequence ID" value="RHL05648.1"/>
    <property type="molecule type" value="Genomic_DNA"/>
</dbReference>
<evidence type="ECO:0008006" key="8">
    <source>
        <dbReference type="Google" id="ProtNLM"/>
    </source>
</evidence>
<evidence type="ECO:0000313" key="5">
    <source>
        <dbReference type="Proteomes" id="UP000284296"/>
    </source>
</evidence>